<feature type="domain" description="Sulfatase N-terminal" evidence="8">
    <location>
        <begin position="264"/>
        <end position="551"/>
    </location>
</feature>
<dbReference type="RefSeq" id="WP_113846225.1">
    <property type="nucleotide sequence ID" value="NZ_CP116579.1"/>
</dbReference>
<name>A0A367CGC4_9ENTE</name>
<comment type="caution">
    <text evidence="9">The sequence shown here is derived from an EMBL/GenBank/DDBJ whole genome shotgun (WGS) entry which is preliminary data.</text>
</comment>
<dbReference type="InterPro" id="IPR000917">
    <property type="entry name" value="Sulfatase_N"/>
</dbReference>
<feature type="transmembrane region" description="Helical" evidence="7">
    <location>
        <begin position="167"/>
        <end position="185"/>
    </location>
</feature>
<dbReference type="CDD" id="cd16015">
    <property type="entry name" value="LTA_synthase"/>
    <property type="match status" value="1"/>
</dbReference>
<dbReference type="EMBL" id="LEPB01000004">
    <property type="protein sequence ID" value="RCA11665.1"/>
    <property type="molecule type" value="Genomic_DNA"/>
</dbReference>
<gene>
    <name evidence="9" type="ORF">EA71_02430</name>
</gene>
<reference evidence="9 10" key="1">
    <citation type="submission" date="2015-06" db="EMBL/GenBank/DDBJ databases">
        <title>The Genome Sequence of Enterococcus durans 4EA1.</title>
        <authorList>
            <consortium name="The Broad Institute Genomics Platform"/>
            <consortium name="The Broad Institute Genome Sequencing Center for Infectious Disease"/>
            <person name="Earl A.M."/>
            <person name="Van Tyne D."/>
            <person name="Lebreton F."/>
            <person name="Saavedra J.T."/>
            <person name="Gilmore M.S."/>
            <person name="Manson Mcguire A."/>
            <person name="Clock S."/>
            <person name="Crupain M."/>
            <person name="Rangan U."/>
            <person name="Young S."/>
            <person name="Abouelleil A."/>
            <person name="Cao P."/>
            <person name="Chapman S.B."/>
            <person name="Griggs A."/>
            <person name="Priest M."/>
            <person name="Shea T."/>
            <person name="Wortman J."/>
            <person name="Nusbaum C."/>
            <person name="Birren B."/>
        </authorList>
    </citation>
    <scope>NUCLEOTIDE SEQUENCE [LARGE SCALE GENOMIC DNA]</scope>
    <source>
        <strain evidence="9 10">4EA1</strain>
    </source>
</reference>
<keyword evidence="4 7" id="KW-0812">Transmembrane</keyword>
<evidence type="ECO:0000256" key="2">
    <source>
        <dbReference type="ARBA" id="ARBA00004936"/>
    </source>
</evidence>
<comment type="pathway">
    <text evidence="2">Cell wall biogenesis; lipoteichoic acid biosynthesis.</text>
</comment>
<dbReference type="InterPro" id="IPR017850">
    <property type="entry name" value="Alkaline_phosphatase_core_sf"/>
</dbReference>
<dbReference type="AlphaFoldDB" id="A0A367CGC4"/>
<keyword evidence="6 7" id="KW-0472">Membrane</keyword>
<dbReference type="GO" id="GO:0005886">
    <property type="term" value="C:plasma membrane"/>
    <property type="evidence" value="ECO:0007669"/>
    <property type="project" value="UniProtKB-SubCell"/>
</dbReference>
<evidence type="ECO:0000256" key="1">
    <source>
        <dbReference type="ARBA" id="ARBA00004651"/>
    </source>
</evidence>
<dbReference type="Gene3D" id="3.40.720.10">
    <property type="entry name" value="Alkaline Phosphatase, subunit A"/>
    <property type="match status" value="1"/>
</dbReference>
<feature type="transmembrane region" description="Helical" evidence="7">
    <location>
        <begin position="135"/>
        <end position="155"/>
    </location>
</feature>
<evidence type="ECO:0000256" key="4">
    <source>
        <dbReference type="ARBA" id="ARBA00022692"/>
    </source>
</evidence>
<evidence type="ECO:0000313" key="10">
    <source>
        <dbReference type="Proteomes" id="UP000252797"/>
    </source>
</evidence>
<evidence type="ECO:0000256" key="6">
    <source>
        <dbReference type="ARBA" id="ARBA00023136"/>
    </source>
</evidence>
<keyword evidence="3" id="KW-1003">Cell membrane</keyword>
<protein>
    <submittedName>
        <fullName evidence="9">Arylsulfatase</fullName>
    </submittedName>
</protein>
<dbReference type="InterPro" id="IPR050448">
    <property type="entry name" value="OpgB/LTA_synthase_biosynth"/>
</dbReference>
<proteinExistence type="predicted"/>
<dbReference type="Proteomes" id="UP000252797">
    <property type="component" value="Unassembled WGS sequence"/>
</dbReference>
<accession>A0A367CGC4</accession>
<evidence type="ECO:0000256" key="3">
    <source>
        <dbReference type="ARBA" id="ARBA00022475"/>
    </source>
</evidence>
<evidence type="ECO:0000259" key="8">
    <source>
        <dbReference type="Pfam" id="PF00884"/>
    </source>
</evidence>
<evidence type="ECO:0000256" key="5">
    <source>
        <dbReference type="ARBA" id="ARBA00022989"/>
    </source>
</evidence>
<feature type="transmembrane region" description="Helical" evidence="7">
    <location>
        <begin position="60"/>
        <end position="78"/>
    </location>
</feature>
<dbReference type="Pfam" id="PF00884">
    <property type="entry name" value="Sulfatase"/>
    <property type="match status" value="1"/>
</dbReference>
<keyword evidence="5 7" id="KW-1133">Transmembrane helix</keyword>
<organism evidence="9 10">
    <name type="scientific">Enterococcus durans</name>
    <dbReference type="NCBI Taxonomy" id="53345"/>
    <lineage>
        <taxon>Bacteria</taxon>
        <taxon>Bacillati</taxon>
        <taxon>Bacillota</taxon>
        <taxon>Bacilli</taxon>
        <taxon>Lactobacillales</taxon>
        <taxon>Enterococcaceae</taxon>
        <taxon>Enterococcus</taxon>
    </lineage>
</organism>
<sequence>MKRKLSNLLNKLTLTQKRILKYTVISIFTLLIVVLSNLYLQWCQNDLSVDLALNFAFSWHTQKFLLACLVLLMIFLLLVSVMGSFLFGMFFYIVSIGILGYANYLKMSYRQEPIYPDDLKMITEFSLLKEMTGKGSFYLLLGLIMLVLLGGLWGIYRSFKKGRRFQILRMITLCVTIGSLVYISHFNNPNNLLRKAYNKTALWIPYSQKMNYYNTGFIGGFLYNLKIDPMDEPSGYSEAKIKEITEKYQELADKKNQEATEEQPNIIYVMSESFSDPSRLNGVEISGDPLADYYDVANQTYSGNMLSQNYGGGTANIEFEALTGFSMALFNAQLTTPYTMLVPKIDQLPSLVSTLNAQKYQTTAIHPFNTSMYKREDVYKVMGFDRFISEDTMKYTETIDNNPYISDESAYKEVMDLLKNTETPQFVHLVTMQTHMPYNGKYSKLDYSAKTMDDSGTNSLDNYLQDIAYSSQALKKFTEELKDLSRRTLVVFWGDHLPGIYSEDIQNKNDKQTLHETQFLMFDNQGKLTENSTHDAITSPFYFAANLLEQTKQPTTGFYQLLLEMEQTLPAFERELYYQGGQWHQEAQLNKEQETLYDAYKMIQYDIVSGKQYSLKEGFFKK</sequence>
<dbReference type="SUPFAM" id="SSF53649">
    <property type="entry name" value="Alkaline phosphatase-like"/>
    <property type="match status" value="1"/>
</dbReference>
<comment type="subcellular location">
    <subcellularLocation>
        <location evidence="1">Cell membrane</location>
        <topology evidence="1">Multi-pass membrane protein</topology>
    </subcellularLocation>
</comment>
<evidence type="ECO:0000313" key="9">
    <source>
        <dbReference type="EMBL" id="RCA11665.1"/>
    </source>
</evidence>
<evidence type="ECO:0000256" key="7">
    <source>
        <dbReference type="SAM" id="Phobius"/>
    </source>
</evidence>
<dbReference type="PANTHER" id="PTHR47371">
    <property type="entry name" value="LIPOTEICHOIC ACID SYNTHASE"/>
    <property type="match status" value="1"/>
</dbReference>
<feature type="transmembrane region" description="Helical" evidence="7">
    <location>
        <begin position="85"/>
        <end position="104"/>
    </location>
</feature>
<dbReference type="PANTHER" id="PTHR47371:SF3">
    <property type="entry name" value="PHOSPHOGLYCEROL TRANSFERASE I"/>
    <property type="match status" value="1"/>
</dbReference>
<feature type="transmembrane region" description="Helical" evidence="7">
    <location>
        <begin position="20"/>
        <end position="40"/>
    </location>
</feature>